<dbReference type="PANTHER" id="PTHR44846">
    <property type="entry name" value="MANNOSYL-D-GLYCERATE TRANSPORT/METABOLISM SYSTEM REPRESSOR MNGR-RELATED"/>
    <property type="match status" value="1"/>
</dbReference>
<dbReference type="InterPro" id="IPR028978">
    <property type="entry name" value="Chorismate_lyase_/UTRA_dom_sf"/>
</dbReference>
<evidence type="ECO:0000256" key="1">
    <source>
        <dbReference type="ARBA" id="ARBA00023015"/>
    </source>
</evidence>
<dbReference type="PANTHER" id="PTHR44846:SF17">
    <property type="entry name" value="GNTR-FAMILY TRANSCRIPTIONAL REGULATOR"/>
    <property type="match status" value="1"/>
</dbReference>
<dbReference type="InterPro" id="IPR011663">
    <property type="entry name" value="UTRA"/>
</dbReference>
<evidence type="ECO:0000313" key="6">
    <source>
        <dbReference type="Proteomes" id="UP000565572"/>
    </source>
</evidence>
<name>A0A7W5JWL4_9ACTN</name>
<evidence type="ECO:0000313" key="5">
    <source>
        <dbReference type="EMBL" id="MBB3327550.1"/>
    </source>
</evidence>
<evidence type="ECO:0000256" key="2">
    <source>
        <dbReference type="ARBA" id="ARBA00023125"/>
    </source>
</evidence>
<dbReference type="SUPFAM" id="SSF64288">
    <property type="entry name" value="Chorismate lyase-like"/>
    <property type="match status" value="1"/>
</dbReference>
<proteinExistence type="predicted"/>
<protein>
    <submittedName>
        <fullName evidence="5">GntR family transcriptional regulator</fullName>
    </submittedName>
</protein>
<reference evidence="5 6" key="1">
    <citation type="submission" date="2020-08" db="EMBL/GenBank/DDBJ databases">
        <title>Sequencing the genomes of 1000 actinobacteria strains.</title>
        <authorList>
            <person name="Klenk H.-P."/>
        </authorList>
    </citation>
    <scope>NUCLEOTIDE SEQUENCE [LARGE SCALE GENOMIC DNA]</scope>
    <source>
        <strain evidence="5 6">DSM 11053</strain>
    </source>
</reference>
<dbReference type="GO" id="GO:0003700">
    <property type="term" value="F:DNA-binding transcription factor activity"/>
    <property type="evidence" value="ECO:0007669"/>
    <property type="project" value="InterPro"/>
</dbReference>
<dbReference type="PRINTS" id="PR00035">
    <property type="entry name" value="HTHGNTR"/>
</dbReference>
<dbReference type="InterPro" id="IPR036390">
    <property type="entry name" value="WH_DNA-bd_sf"/>
</dbReference>
<dbReference type="Gene3D" id="3.40.1410.10">
    <property type="entry name" value="Chorismate lyase-like"/>
    <property type="match status" value="1"/>
</dbReference>
<dbReference type="SMART" id="SM00866">
    <property type="entry name" value="UTRA"/>
    <property type="match status" value="1"/>
</dbReference>
<dbReference type="PROSITE" id="PS50949">
    <property type="entry name" value="HTH_GNTR"/>
    <property type="match status" value="1"/>
</dbReference>
<dbReference type="Proteomes" id="UP000565572">
    <property type="component" value="Unassembled WGS sequence"/>
</dbReference>
<dbReference type="InterPro" id="IPR000524">
    <property type="entry name" value="Tscrpt_reg_HTH_GntR"/>
</dbReference>
<gene>
    <name evidence="5" type="ORF">FHX39_002494</name>
</gene>
<dbReference type="CDD" id="cd07377">
    <property type="entry name" value="WHTH_GntR"/>
    <property type="match status" value="1"/>
</dbReference>
<dbReference type="AlphaFoldDB" id="A0A7W5JWL4"/>
<dbReference type="Pfam" id="PF00392">
    <property type="entry name" value="GntR"/>
    <property type="match status" value="1"/>
</dbReference>
<evidence type="ECO:0000259" key="4">
    <source>
        <dbReference type="PROSITE" id="PS50949"/>
    </source>
</evidence>
<dbReference type="SMART" id="SM00345">
    <property type="entry name" value="HTH_GNTR"/>
    <property type="match status" value="1"/>
</dbReference>
<accession>A0A7W5JWL4</accession>
<keyword evidence="6" id="KW-1185">Reference proteome</keyword>
<dbReference type="SUPFAM" id="SSF46785">
    <property type="entry name" value="Winged helix' DNA-binding domain"/>
    <property type="match status" value="1"/>
</dbReference>
<organism evidence="5 6">
    <name type="scientific">Microlunatus antarcticus</name>
    <dbReference type="NCBI Taxonomy" id="53388"/>
    <lineage>
        <taxon>Bacteria</taxon>
        <taxon>Bacillati</taxon>
        <taxon>Actinomycetota</taxon>
        <taxon>Actinomycetes</taxon>
        <taxon>Propionibacteriales</taxon>
        <taxon>Propionibacteriaceae</taxon>
        <taxon>Microlunatus</taxon>
    </lineage>
</organism>
<keyword evidence="3" id="KW-0804">Transcription</keyword>
<evidence type="ECO:0000256" key="3">
    <source>
        <dbReference type="ARBA" id="ARBA00023163"/>
    </source>
</evidence>
<dbReference type="EMBL" id="JACHZG010000001">
    <property type="protein sequence ID" value="MBB3327550.1"/>
    <property type="molecule type" value="Genomic_DNA"/>
</dbReference>
<feature type="domain" description="HTH gntR-type" evidence="4">
    <location>
        <begin position="7"/>
        <end position="75"/>
    </location>
</feature>
<comment type="caution">
    <text evidence="5">The sequence shown here is derived from an EMBL/GenBank/DDBJ whole genome shotgun (WGS) entry which is preliminary data.</text>
</comment>
<dbReference type="Gene3D" id="1.10.10.10">
    <property type="entry name" value="Winged helix-like DNA-binding domain superfamily/Winged helix DNA-binding domain"/>
    <property type="match status" value="1"/>
</dbReference>
<dbReference type="GO" id="GO:0003677">
    <property type="term" value="F:DNA binding"/>
    <property type="evidence" value="ECO:0007669"/>
    <property type="project" value="UniProtKB-KW"/>
</dbReference>
<sequence>MTTSVPLSKPDAVRERIVAEIRSGELARGERLPGEHALAERFQVSRATVRQALAELQRGGYIATQAGSGSFVTYDGRALAPTQSWSAEFAAHGLDATSRVLRFERVQEDPALAAWLGLGSDDFLAVDRVRVVDGTPVSLEHSRLPFRPALADLTAERLVDGSLTASLAQRGVVVAHFEEWARLTLLGAPEAEALERAVGDPWLQLFSVGRNEAEEVVEFVTSWLDPNHFHLHHDSARSSRADHGGA</sequence>
<dbReference type="InterPro" id="IPR036388">
    <property type="entry name" value="WH-like_DNA-bd_sf"/>
</dbReference>
<dbReference type="InterPro" id="IPR050679">
    <property type="entry name" value="Bact_HTH_transcr_reg"/>
</dbReference>
<dbReference type="Pfam" id="PF07702">
    <property type="entry name" value="UTRA"/>
    <property type="match status" value="1"/>
</dbReference>
<dbReference type="GO" id="GO:0045892">
    <property type="term" value="P:negative regulation of DNA-templated transcription"/>
    <property type="evidence" value="ECO:0007669"/>
    <property type="project" value="TreeGrafter"/>
</dbReference>
<dbReference type="RefSeq" id="WP_183338860.1">
    <property type="nucleotide sequence ID" value="NZ_JACHZG010000001.1"/>
</dbReference>
<keyword evidence="1" id="KW-0805">Transcription regulation</keyword>
<keyword evidence="2" id="KW-0238">DNA-binding</keyword>